<dbReference type="InterPro" id="IPR005835">
    <property type="entry name" value="NTP_transferase_dom"/>
</dbReference>
<organism evidence="2">
    <name type="scientific">uncultured bacterium</name>
    <name type="common">gcode 4</name>
    <dbReference type="NCBI Taxonomy" id="1234023"/>
    <lineage>
        <taxon>Bacteria</taxon>
        <taxon>environmental samples</taxon>
    </lineage>
</organism>
<dbReference type="GO" id="GO:0047343">
    <property type="term" value="F:glucose-1-phosphate cytidylyltransferase activity"/>
    <property type="evidence" value="ECO:0007669"/>
    <property type="project" value="InterPro"/>
</dbReference>
<dbReference type="EMBL" id="AMFJ01000582">
    <property type="protein sequence ID" value="EKE27067.1"/>
    <property type="molecule type" value="Genomic_DNA"/>
</dbReference>
<reference evidence="2" key="1">
    <citation type="journal article" date="2012" name="Science">
        <title>Fermentation, hydrogen, and sulfur metabolism in multiple uncultivated bacterial phyla.</title>
        <authorList>
            <person name="Wrighton K.C."/>
            <person name="Thomas B.C."/>
            <person name="Sharon I."/>
            <person name="Miller C.S."/>
            <person name="Castelle C.J."/>
            <person name="VerBerkmoes N.C."/>
            <person name="Wilkins M.J."/>
            <person name="Hettich R.L."/>
            <person name="Lipton M.S."/>
            <person name="Williams K.H."/>
            <person name="Long P.E."/>
            <person name="Banfield J.F."/>
        </authorList>
    </citation>
    <scope>NUCLEOTIDE SEQUENCE [LARGE SCALE GENOMIC DNA]</scope>
</reference>
<accession>K2FYT8</accession>
<comment type="caution">
    <text evidence="2">The sequence shown here is derived from an EMBL/GenBank/DDBJ whole genome shotgun (WGS) entry which is preliminary data.</text>
</comment>
<dbReference type="InterPro" id="IPR029044">
    <property type="entry name" value="Nucleotide-diphossugar_trans"/>
</dbReference>
<dbReference type="CDD" id="cd02524">
    <property type="entry name" value="G1P_cytidylyltransferase"/>
    <property type="match status" value="1"/>
</dbReference>
<feature type="domain" description="Nucleotidyl transferase" evidence="1">
    <location>
        <begin position="3"/>
        <end position="67"/>
    </location>
</feature>
<dbReference type="InterPro" id="IPR046981">
    <property type="entry name" value="G1P_cyt_trans"/>
</dbReference>
<sequence length="257" mass="31259">MQVVILAWGLGTRLSEETIVKPKPMVEIGGKPILWHIMKNFSYYGHKEFIICLGYKGYYIKEWFANYFLHNSDVTIDTKNNKIEVHNNNCEDWKVTLVDTWDNTMTWGRIKKIIDSGYIKWGEFLMTYGDGVGNVDINNLTKFHKKHWKLATITRVQPEWRFWKLIMDWDNIIKFWEKLDNKDAWINWWFMVLNRKIVDYIKWDEISLEKYPLETLSNEWQLVGYAHEWFWKPMDTIRDRNELEDMWNSWNAPWKLC</sequence>
<dbReference type="Pfam" id="PF00483">
    <property type="entry name" value="NTP_transferase"/>
    <property type="match status" value="1"/>
</dbReference>
<dbReference type="GO" id="GO:0009243">
    <property type="term" value="P:O antigen biosynthetic process"/>
    <property type="evidence" value="ECO:0007669"/>
    <property type="project" value="InterPro"/>
</dbReference>
<dbReference type="SUPFAM" id="SSF53448">
    <property type="entry name" value="Nucleotide-diphospho-sugar transferases"/>
    <property type="match status" value="1"/>
</dbReference>
<dbReference type="PANTHER" id="PTHR47183:SF1">
    <property type="entry name" value="GLUCOSE-1-PHOSPHATE CYTIDYLYLTRANSFERASE"/>
    <property type="match status" value="1"/>
</dbReference>
<dbReference type="InterPro" id="IPR013446">
    <property type="entry name" value="G1P_cyt_trans-like"/>
</dbReference>
<protein>
    <recommendedName>
        <fullName evidence="1">Nucleotidyl transferase domain-containing protein</fullName>
    </recommendedName>
</protein>
<evidence type="ECO:0000313" key="2">
    <source>
        <dbReference type="EMBL" id="EKE27067.1"/>
    </source>
</evidence>
<dbReference type="PANTHER" id="PTHR47183">
    <property type="entry name" value="GLUCOSE-1-PHOSPHATE CYTIDYLYLTRANSFERASE-RELATED"/>
    <property type="match status" value="1"/>
</dbReference>
<dbReference type="Gene3D" id="3.90.550.10">
    <property type="entry name" value="Spore Coat Polysaccharide Biosynthesis Protein SpsA, Chain A"/>
    <property type="match status" value="1"/>
</dbReference>
<name>K2FYT8_9BACT</name>
<gene>
    <name evidence="2" type="ORF">ACD_4C00066G0003</name>
</gene>
<dbReference type="AlphaFoldDB" id="K2FYT8"/>
<proteinExistence type="predicted"/>
<dbReference type="NCBIfam" id="TIGR02623">
    <property type="entry name" value="G1P_cyt_trans"/>
    <property type="match status" value="1"/>
</dbReference>
<evidence type="ECO:0000259" key="1">
    <source>
        <dbReference type="Pfam" id="PF00483"/>
    </source>
</evidence>